<reference evidence="2" key="1">
    <citation type="submission" date="2022-11" db="UniProtKB">
        <authorList>
            <consortium name="WormBaseParasite"/>
        </authorList>
    </citation>
    <scope>IDENTIFICATION</scope>
</reference>
<evidence type="ECO:0000313" key="1">
    <source>
        <dbReference type="Proteomes" id="UP000887579"/>
    </source>
</evidence>
<evidence type="ECO:0000313" key="2">
    <source>
        <dbReference type="WBParaSite" id="ES5_v2.g20173.t1"/>
    </source>
</evidence>
<dbReference type="WBParaSite" id="ES5_v2.g20173.t1">
    <property type="protein sequence ID" value="ES5_v2.g20173.t1"/>
    <property type="gene ID" value="ES5_v2.g20173"/>
</dbReference>
<sequence length="379" mass="43895">MESDPAIPKSKPVDSEEVEVRPGPSSSFSATQKDNVENDYFADQILSLLPLTDDDPEREFIANKVFDFISFPSEEFACFEVDCFSLISRHFRIFGCRDPCTAVSTTREPKNPFAPVIYTPEQVGLLQDIGHARILQYSREECQDSIHYEIKGDDKFKEIDEKELRRAKSATIGRKRKAIMKNYADIPKAKRPKISDDQIEVTDEEIIETCNEFIEERTKKPFVPLVSLSDSLIPQDSSCFPKTEAFRRRNLVFKNLWQRGFYLSCGLKFACDYLVYEGQPGKVHSSYICHVKSVKDDISFKWMQLHGRIAKSVKKEILIAFVDDFGEVYYQKQSYWNESSMGRGAPKRHKPFNREEISYEDFIDKNKKDHATCWEDLDS</sequence>
<organism evidence="1 2">
    <name type="scientific">Panagrolaimus sp. ES5</name>
    <dbReference type="NCBI Taxonomy" id="591445"/>
    <lineage>
        <taxon>Eukaryota</taxon>
        <taxon>Metazoa</taxon>
        <taxon>Ecdysozoa</taxon>
        <taxon>Nematoda</taxon>
        <taxon>Chromadorea</taxon>
        <taxon>Rhabditida</taxon>
        <taxon>Tylenchina</taxon>
        <taxon>Panagrolaimomorpha</taxon>
        <taxon>Panagrolaimoidea</taxon>
        <taxon>Panagrolaimidae</taxon>
        <taxon>Panagrolaimus</taxon>
    </lineage>
</organism>
<name>A0AC34FS44_9BILA</name>
<proteinExistence type="predicted"/>
<accession>A0AC34FS44</accession>
<protein>
    <submittedName>
        <fullName evidence="2">tRNA-intron lyase</fullName>
    </submittedName>
</protein>
<dbReference type="Proteomes" id="UP000887579">
    <property type="component" value="Unplaced"/>
</dbReference>